<evidence type="ECO:0000259" key="3">
    <source>
        <dbReference type="PROSITE" id="PS51186"/>
    </source>
</evidence>
<protein>
    <submittedName>
        <fullName evidence="4">GNAT family N-acetyltransferase</fullName>
    </submittedName>
</protein>
<keyword evidence="2" id="KW-0012">Acyltransferase</keyword>
<proteinExistence type="predicted"/>
<feature type="domain" description="N-acetyltransferase" evidence="3">
    <location>
        <begin position="7"/>
        <end position="154"/>
    </location>
</feature>
<keyword evidence="1" id="KW-0808">Transferase</keyword>
<gene>
    <name evidence="4" type="ORF">GXW74_09035</name>
</gene>
<dbReference type="SUPFAM" id="SSF55729">
    <property type="entry name" value="Acyl-CoA N-acyltransferases (Nat)"/>
    <property type="match status" value="1"/>
</dbReference>
<dbReference type="AlphaFoldDB" id="A0A9X9XA94"/>
<comment type="caution">
    <text evidence="4">The sequence shown here is derived from an EMBL/GenBank/DDBJ whole genome shotgun (WGS) entry which is preliminary data.</text>
</comment>
<dbReference type="CDD" id="cd04301">
    <property type="entry name" value="NAT_SF"/>
    <property type="match status" value="1"/>
</dbReference>
<dbReference type="Proteomes" id="UP001138709">
    <property type="component" value="Unassembled WGS sequence"/>
</dbReference>
<keyword evidence="5" id="KW-1185">Reference proteome</keyword>
<sequence length="159" mass="18136">MTQDLPMEFRLAAPADAGEIRDIVRAAYARWVPVIGREPRPMVADYARALREHRFDLLQGGPRILGLIETMLRADHLWIENIAVRPEEQGKGLGRRLLARAEHLAREAGRGELRLLTNADFKDNVALYERTGYVITAREPFMGGTTVFMRKKLGDRRSR</sequence>
<evidence type="ECO:0000256" key="2">
    <source>
        <dbReference type="ARBA" id="ARBA00023315"/>
    </source>
</evidence>
<organism evidence="4 5">
    <name type="scientific">Neoroseomonas eburnea</name>
    <dbReference type="NCBI Taxonomy" id="1346889"/>
    <lineage>
        <taxon>Bacteria</taxon>
        <taxon>Pseudomonadati</taxon>
        <taxon>Pseudomonadota</taxon>
        <taxon>Alphaproteobacteria</taxon>
        <taxon>Acetobacterales</taxon>
        <taxon>Acetobacteraceae</taxon>
        <taxon>Neoroseomonas</taxon>
    </lineage>
</organism>
<evidence type="ECO:0000313" key="4">
    <source>
        <dbReference type="EMBL" id="MBR0680630.1"/>
    </source>
</evidence>
<evidence type="ECO:0000313" key="5">
    <source>
        <dbReference type="Proteomes" id="UP001138709"/>
    </source>
</evidence>
<dbReference type="Gene3D" id="3.40.630.30">
    <property type="match status" value="1"/>
</dbReference>
<dbReference type="EMBL" id="JAAEDL010000007">
    <property type="protein sequence ID" value="MBR0680630.1"/>
    <property type="molecule type" value="Genomic_DNA"/>
</dbReference>
<reference evidence="4" key="1">
    <citation type="submission" date="2020-01" db="EMBL/GenBank/DDBJ databases">
        <authorList>
            <person name="Rat A."/>
        </authorList>
    </citation>
    <scope>NUCLEOTIDE SEQUENCE</scope>
    <source>
        <strain evidence="4">LMG 31228</strain>
    </source>
</reference>
<dbReference type="InterPro" id="IPR000182">
    <property type="entry name" value="GNAT_dom"/>
</dbReference>
<dbReference type="PROSITE" id="PS51186">
    <property type="entry name" value="GNAT"/>
    <property type="match status" value="1"/>
</dbReference>
<dbReference type="InterPro" id="IPR016181">
    <property type="entry name" value="Acyl_CoA_acyltransferase"/>
</dbReference>
<name>A0A9X9XA94_9PROT</name>
<dbReference type="Pfam" id="PF00583">
    <property type="entry name" value="Acetyltransf_1"/>
    <property type="match status" value="1"/>
</dbReference>
<reference evidence="4" key="2">
    <citation type="journal article" date="2021" name="Syst. Appl. Microbiol.">
        <title>Roseomonas hellenica sp. nov., isolated from roots of wild-growing Alkanna tinctoria.</title>
        <authorList>
            <person name="Rat A."/>
            <person name="Naranjo H.D."/>
            <person name="Lebbe L."/>
            <person name="Cnockaert M."/>
            <person name="Krigas N."/>
            <person name="Grigoriadou K."/>
            <person name="Maloupa E."/>
            <person name="Willems A."/>
        </authorList>
    </citation>
    <scope>NUCLEOTIDE SEQUENCE</scope>
    <source>
        <strain evidence="4">LMG 31228</strain>
    </source>
</reference>
<evidence type="ECO:0000256" key="1">
    <source>
        <dbReference type="ARBA" id="ARBA00022679"/>
    </source>
</evidence>
<accession>A0A9X9XA94</accession>
<dbReference type="InterPro" id="IPR050832">
    <property type="entry name" value="Bact_Acetyltransf"/>
</dbReference>
<dbReference type="PANTHER" id="PTHR43877">
    <property type="entry name" value="AMINOALKYLPHOSPHONATE N-ACETYLTRANSFERASE-RELATED-RELATED"/>
    <property type="match status" value="1"/>
</dbReference>
<dbReference type="RefSeq" id="WP_211846164.1">
    <property type="nucleotide sequence ID" value="NZ_JAAEDL010000007.1"/>
</dbReference>
<dbReference type="GO" id="GO:0016747">
    <property type="term" value="F:acyltransferase activity, transferring groups other than amino-acyl groups"/>
    <property type="evidence" value="ECO:0007669"/>
    <property type="project" value="InterPro"/>
</dbReference>